<proteinExistence type="predicted"/>
<evidence type="ECO:0000313" key="2">
    <source>
        <dbReference type="EMBL" id="CAL1611953.1"/>
    </source>
</evidence>
<organism evidence="2 3">
    <name type="scientific">Knipowitschia caucasica</name>
    <name type="common">Caucasian dwarf goby</name>
    <name type="synonym">Pomatoschistus caucasicus</name>
    <dbReference type="NCBI Taxonomy" id="637954"/>
    <lineage>
        <taxon>Eukaryota</taxon>
        <taxon>Metazoa</taxon>
        <taxon>Chordata</taxon>
        <taxon>Craniata</taxon>
        <taxon>Vertebrata</taxon>
        <taxon>Euteleostomi</taxon>
        <taxon>Actinopterygii</taxon>
        <taxon>Neopterygii</taxon>
        <taxon>Teleostei</taxon>
        <taxon>Neoteleostei</taxon>
        <taxon>Acanthomorphata</taxon>
        <taxon>Gobiaria</taxon>
        <taxon>Gobiiformes</taxon>
        <taxon>Gobioidei</taxon>
        <taxon>Gobiidae</taxon>
        <taxon>Gobiinae</taxon>
        <taxon>Knipowitschia</taxon>
    </lineage>
</organism>
<dbReference type="Proteomes" id="UP001497482">
    <property type="component" value="Chromosome 7"/>
</dbReference>
<accession>A0AAV2MEZ4</accession>
<gene>
    <name evidence="2" type="ORF">KC01_LOCUS38335</name>
</gene>
<sequence length="158" mass="17829">MTKRGYGSCGTMRENRLFDIPFKPKKEFMRLPRGSSEVLTQGEKLLVRWKDNNIVTMATNMEKNYSETVVKRWNKERLNSSPQLSLHPPPEPVLSESLSPPYFAPHGLCNMESQGSDPRSKPEPGPRPGPAPSSVSVKSDQSKEEGPVFNEECPEEQR</sequence>
<feature type="region of interest" description="Disordered" evidence="1">
    <location>
        <begin position="78"/>
        <end position="158"/>
    </location>
</feature>
<keyword evidence="3" id="KW-1185">Reference proteome</keyword>
<name>A0AAV2MEZ4_KNICA</name>
<dbReference type="EMBL" id="OZ035829">
    <property type="protein sequence ID" value="CAL1611953.1"/>
    <property type="molecule type" value="Genomic_DNA"/>
</dbReference>
<reference evidence="2 3" key="1">
    <citation type="submission" date="2024-04" db="EMBL/GenBank/DDBJ databases">
        <authorList>
            <person name="Waldvogel A.-M."/>
            <person name="Schoenle A."/>
        </authorList>
    </citation>
    <scope>NUCLEOTIDE SEQUENCE [LARGE SCALE GENOMIC DNA]</scope>
</reference>
<evidence type="ECO:0000313" key="3">
    <source>
        <dbReference type="Proteomes" id="UP001497482"/>
    </source>
</evidence>
<evidence type="ECO:0000256" key="1">
    <source>
        <dbReference type="SAM" id="MobiDB-lite"/>
    </source>
</evidence>
<dbReference type="AlphaFoldDB" id="A0AAV2MEZ4"/>
<protein>
    <submittedName>
        <fullName evidence="2">Uncharacterized protein</fullName>
    </submittedName>
</protein>